<dbReference type="OrthoDB" id="1436536at2759"/>
<organism evidence="1 2">
    <name type="scientific">Thalictrum thalictroides</name>
    <name type="common">Rue-anemone</name>
    <name type="synonym">Anemone thalictroides</name>
    <dbReference type="NCBI Taxonomy" id="46969"/>
    <lineage>
        <taxon>Eukaryota</taxon>
        <taxon>Viridiplantae</taxon>
        <taxon>Streptophyta</taxon>
        <taxon>Embryophyta</taxon>
        <taxon>Tracheophyta</taxon>
        <taxon>Spermatophyta</taxon>
        <taxon>Magnoliopsida</taxon>
        <taxon>Ranunculales</taxon>
        <taxon>Ranunculaceae</taxon>
        <taxon>Thalictroideae</taxon>
        <taxon>Thalictrum</taxon>
    </lineage>
</organism>
<evidence type="ECO:0000313" key="1">
    <source>
        <dbReference type="EMBL" id="KAF5188214.1"/>
    </source>
</evidence>
<comment type="caution">
    <text evidence="1">The sequence shown here is derived from an EMBL/GenBank/DDBJ whole genome shotgun (WGS) entry which is preliminary data.</text>
</comment>
<dbReference type="AlphaFoldDB" id="A0A7J6VSZ7"/>
<name>A0A7J6VSZ7_THATH</name>
<proteinExistence type="predicted"/>
<keyword evidence="2" id="KW-1185">Reference proteome</keyword>
<accession>A0A7J6VSZ7</accession>
<protein>
    <submittedName>
        <fullName evidence="1">Uncharacterized protein</fullName>
    </submittedName>
</protein>
<evidence type="ECO:0000313" key="2">
    <source>
        <dbReference type="Proteomes" id="UP000554482"/>
    </source>
</evidence>
<gene>
    <name evidence="1" type="ORF">FRX31_022200</name>
</gene>
<feature type="non-terminal residue" evidence="1">
    <location>
        <position position="1"/>
    </location>
</feature>
<dbReference type="Proteomes" id="UP000554482">
    <property type="component" value="Unassembled WGS sequence"/>
</dbReference>
<reference evidence="1 2" key="1">
    <citation type="submission" date="2020-06" db="EMBL/GenBank/DDBJ databases">
        <title>Transcriptomic and genomic resources for Thalictrum thalictroides and T. hernandezii: Facilitating candidate gene discovery in an emerging model plant lineage.</title>
        <authorList>
            <person name="Arias T."/>
            <person name="Riano-Pachon D.M."/>
            <person name="Di Stilio V.S."/>
        </authorList>
    </citation>
    <scope>NUCLEOTIDE SEQUENCE [LARGE SCALE GENOMIC DNA]</scope>
    <source>
        <strain evidence="2">cv. WT478/WT964</strain>
        <tissue evidence="1">Leaves</tissue>
    </source>
</reference>
<dbReference type="EMBL" id="JABWDY010027058">
    <property type="protein sequence ID" value="KAF5188214.1"/>
    <property type="molecule type" value="Genomic_DNA"/>
</dbReference>
<sequence>IEQYKAEVQRLRPSETAIKTLSVNYAALLKEKEVGINHLLGQSPWSLLFIRGEAEQGDYEEDIELMLDAQDEEDIKKLKRRAER</sequence>